<dbReference type="EMBL" id="CP001291">
    <property type="protein sequence ID" value="ACK73129.1"/>
    <property type="molecule type" value="Genomic_DNA"/>
</dbReference>
<protein>
    <submittedName>
        <fullName evidence="1">Uncharacterized protein</fullName>
    </submittedName>
</protein>
<dbReference type="Proteomes" id="UP000002384">
    <property type="component" value="Chromosome"/>
</dbReference>
<proteinExistence type="predicted"/>
<dbReference type="KEGG" id="cyc:PCC7424_4770"/>
<organism evidence="1 2">
    <name type="scientific">Gloeothece citriformis (strain PCC 7424)</name>
    <name type="common">Cyanothece sp. (strain PCC 7424)</name>
    <dbReference type="NCBI Taxonomy" id="65393"/>
    <lineage>
        <taxon>Bacteria</taxon>
        <taxon>Bacillati</taxon>
        <taxon>Cyanobacteriota</taxon>
        <taxon>Cyanophyceae</taxon>
        <taxon>Oscillatoriophycideae</taxon>
        <taxon>Chroococcales</taxon>
        <taxon>Aphanothecaceae</taxon>
        <taxon>Gloeothece</taxon>
        <taxon>Gloeothece citriformis</taxon>
    </lineage>
</organism>
<dbReference type="AlphaFoldDB" id="B7KD08"/>
<dbReference type="OrthoDB" id="122427at2"/>
<dbReference type="STRING" id="65393.PCC7424_4770"/>
<gene>
    <name evidence="1" type="ordered locus">PCC7424_4770</name>
</gene>
<keyword evidence="2" id="KW-1185">Reference proteome</keyword>
<name>B7KD08_GLOC7</name>
<evidence type="ECO:0000313" key="1">
    <source>
        <dbReference type="EMBL" id="ACK73129.1"/>
    </source>
</evidence>
<reference evidence="2" key="1">
    <citation type="journal article" date="2011" name="MBio">
        <title>Novel metabolic attributes of the genus Cyanothece, comprising a group of unicellular nitrogen-fixing Cyanobacteria.</title>
        <authorList>
            <person name="Bandyopadhyay A."/>
            <person name="Elvitigala T."/>
            <person name="Welsh E."/>
            <person name="Stockel J."/>
            <person name="Liberton M."/>
            <person name="Min H."/>
            <person name="Sherman L.A."/>
            <person name="Pakrasi H.B."/>
        </authorList>
    </citation>
    <scope>NUCLEOTIDE SEQUENCE [LARGE SCALE GENOMIC DNA]</scope>
    <source>
        <strain evidence="2">PCC 7424</strain>
    </source>
</reference>
<accession>B7KD08</accession>
<dbReference type="RefSeq" id="WP_015956712.1">
    <property type="nucleotide sequence ID" value="NC_011729.1"/>
</dbReference>
<evidence type="ECO:0000313" key="2">
    <source>
        <dbReference type="Proteomes" id="UP000002384"/>
    </source>
</evidence>
<sequence length="59" mass="6630">MFWKNLLIFCNLATVVIVAIADALNKTHLFNPAWPGHARFHIGMQFTTLLSKMSGEDPT</sequence>
<dbReference type="HOGENOM" id="CLU_2952717_0_0_3"/>